<feature type="binding site" evidence="4">
    <location>
        <position position="792"/>
    </location>
    <ligand>
        <name>substrate</name>
    </ligand>
</feature>
<feature type="compositionally biased region" description="Polar residues" evidence="6">
    <location>
        <begin position="1057"/>
        <end position="1073"/>
    </location>
</feature>
<dbReference type="Pfam" id="PF06087">
    <property type="entry name" value="Tyr-DNA_phospho"/>
    <property type="match status" value="2"/>
</dbReference>
<evidence type="ECO:0000313" key="8">
    <source>
        <dbReference type="EMBL" id="KAL2342846.1"/>
    </source>
</evidence>
<dbReference type="PANTHER" id="PTHR12415:SF3">
    <property type="entry name" value="OS04G0403400 PROTEIN"/>
    <property type="match status" value="1"/>
</dbReference>
<feature type="compositionally biased region" description="Basic and acidic residues" evidence="6">
    <location>
        <begin position="1095"/>
        <end position="1112"/>
    </location>
</feature>
<evidence type="ECO:0000256" key="5">
    <source>
        <dbReference type="PIRSR" id="PIRSR610347-3"/>
    </source>
</evidence>
<dbReference type="Gene3D" id="2.60.200.20">
    <property type="match status" value="1"/>
</dbReference>
<dbReference type="PANTHER" id="PTHR12415">
    <property type="entry name" value="TYROSYL-DNA PHOSPHODIESTERASE 1"/>
    <property type="match status" value="1"/>
</dbReference>
<evidence type="ECO:0000256" key="6">
    <source>
        <dbReference type="SAM" id="MobiDB-lite"/>
    </source>
</evidence>
<dbReference type="Gene3D" id="3.30.870.10">
    <property type="entry name" value="Endonuclease Chain A"/>
    <property type="match status" value="2"/>
</dbReference>
<dbReference type="Gene3D" id="3.30.70.2330">
    <property type="match status" value="1"/>
</dbReference>
<feature type="active site" description="Nucleophile" evidence="3">
    <location>
        <position position="386"/>
    </location>
</feature>
<dbReference type="CDD" id="cd09123">
    <property type="entry name" value="PLDc_Tdp1_2"/>
    <property type="match status" value="1"/>
</dbReference>
<sequence>MIESKRKRPFSHHPPSSSSITASVVLKHFDVPLLSSAQNGTVSRCDPMRLRADHPYSIGRRPRHCSFVFRDRRVSKRHCQLLFDASLRKLFLLNGVLLHRRNSAAFPLVYEFRRRAMTSSHAGCDALALREPSNGLFVNGVEIGKGRAVELSAGDRVSLVSRSVGAALGCGGEIDGLTLSGHSQSGKRSKRVFALKANVSSYEGVVGRARLLLERCRDILLSDDPVTRINVEVQSGLELSGESKVMGLEGKSRGFFCGRGKVCVDVANEVPNVMRVLDSVGKESHNPPSVYGDWHGKCDDSSSSSSSKDVCLPPGKNFYLNRLEFMNCNSSAQHPSISLPELIHPVESVSRMFIATFTSDIKWCPQFPETIAFGNNRKRQGIACHHPKLIVLQRKDSIRIVITSANLVEKQWNSVTNTLWWQDFPQAISVDFISLFPKFGDADIHRGSKCDFAAQLAGFMASLVIDLPSQAHWITQLTKYDFGGATGHLIASVPGIHFYKSSVLSESFQASPFLGSVVASVVGLSHLFRTVADSTSARLKALASSLRKSCKNAYGKLEIVLRRNPIVSVDENAVSVLVPNPDQTFEGDCVQLGFLPRNVAKWVSPLWDAGFFSFSGYVCPKEALAAALGENCNKLQLILNVSEGHHFKDMPKMMQSEQVAAFCSLIASIQRCYGLWRLQEVNGASSIGSSINSKFLASFSSAVGKKSLQHFDSEESDPEWGCWNAREELKNPSVRIVFPTIERVKNAYNGILPSRHILCFTEKTWQRLKTLDILHDAIPHPHERIGHPMHIKVVRRCFWSGRDAPSIGWVYCGSHNFSAAAWGRQISNPFRTKMDGPQKEDPSVDYGLHICNYELGIIFTFPPTENISSKVKSTKLDDIILPFVVPAPKYGSSDQPATKKAMRDAMVELAEREREKYTEEEIMEELDDDEEHVELPGELEAMNYLEQEKEEEKEYADILWSQVDSSQSIEQLDQGVADVNLESGQDDGEWVVYAKRSKNKARSNAAKPRSPPVYNSRVQNPVTRNDGGFGRASGSGNPCHSQNANLKKPTGRGNGRPQLTASESERTNVSSNPLIRPPLEHGWNWQSRTGSKQSKSVDDSPVREESFVKNDSVDDEGEEGFDAIEDTDDDLLSDDYDSDTSQKSHETRKKSKWFKDFFEKLDGLSIDKINEPCHCPVCRNGPGAIDWYKGLQPLLTHAKTKASKRSRSIGSLLSFWIRNCAEEVLQ</sequence>
<dbReference type="InterPro" id="IPR005381">
    <property type="entry name" value="Znf-XS_domain"/>
</dbReference>
<feature type="domain" description="FHA" evidence="7">
    <location>
        <begin position="56"/>
        <end position="143"/>
    </location>
</feature>
<evidence type="ECO:0000313" key="9">
    <source>
        <dbReference type="Proteomes" id="UP001603857"/>
    </source>
</evidence>
<dbReference type="SUPFAM" id="SSF56024">
    <property type="entry name" value="Phospholipase D/nuclease"/>
    <property type="match status" value="2"/>
</dbReference>
<evidence type="ECO:0000256" key="2">
    <source>
        <dbReference type="ARBA" id="ARBA00022801"/>
    </source>
</evidence>
<evidence type="ECO:0000256" key="4">
    <source>
        <dbReference type="PIRSR" id="PIRSR610347-2"/>
    </source>
</evidence>
<reference evidence="8 9" key="1">
    <citation type="submission" date="2024-08" db="EMBL/GenBank/DDBJ databases">
        <title>Insights into the chromosomal genome structure of Flemingia macrophylla.</title>
        <authorList>
            <person name="Ding Y."/>
            <person name="Zhao Y."/>
            <person name="Bi W."/>
            <person name="Wu M."/>
            <person name="Zhao G."/>
            <person name="Gong Y."/>
            <person name="Li W."/>
            <person name="Zhang P."/>
        </authorList>
    </citation>
    <scope>NUCLEOTIDE SEQUENCE [LARGE SCALE GENOMIC DNA]</scope>
    <source>
        <strain evidence="8">DYQJB</strain>
        <tissue evidence="8">Leaf</tissue>
    </source>
</reference>
<dbReference type="EMBL" id="JBGMDY010000002">
    <property type="protein sequence ID" value="KAL2342846.1"/>
    <property type="molecule type" value="Genomic_DNA"/>
</dbReference>
<dbReference type="Proteomes" id="UP001603857">
    <property type="component" value="Unassembled WGS sequence"/>
</dbReference>
<evidence type="ECO:0000256" key="1">
    <source>
        <dbReference type="ARBA" id="ARBA00022723"/>
    </source>
</evidence>
<keyword evidence="1" id="KW-0479">Metal-binding</keyword>
<name>A0ABD1N452_9FABA</name>
<evidence type="ECO:0000256" key="3">
    <source>
        <dbReference type="PIRSR" id="PIRSR610347-1"/>
    </source>
</evidence>
<dbReference type="GO" id="GO:0046872">
    <property type="term" value="F:metal ion binding"/>
    <property type="evidence" value="ECO:0007669"/>
    <property type="project" value="UniProtKB-KW"/>
</dbReference>
<proteinExistence type="predicted"/>
<dbReference type="InterPro" id="IPR008984">
    <property type="entry name" value="SMAD_FHA_dom_sf"/>
</dbReference>
<dbReference type="InterPro" id="IPR000253">
    <property type="entry name" value="FHA_dom"/>
</dbReference>
<dbReference type="SUPFAM" id="SSF49879">
    <property type="entry name" value="SMAD/FHA domain"/>
    <property type="match status" value="1"/>
</dbReference>
<feature type="region of interest" description="Disordered" evidence="6">
    <location>
        <begin position="1126"/>
        <end position="1145"/>
    </location>
</feature>
<organism evidence="8 9">
    <name type="scientific">Flemingia macrophylla</name>
    <dbReference type="NCBI Taxonomy" id="520843"/>
    <lineage>
        <taxon>Eukaryota</taxon>
        <taxon>Viridiplantae</taxon>
        <taxon>Streptophyta</taxon>
        <taxon>Embryophyta</taxon>
        <taxon>Tracheophyta</taxon>
        <taxon>Spermatophyta</taxon>
        <taxon>Magnoliopsida</taxon>
        <taxon>eudicotyledons</taxon>
        <taxon>Gunneridae</taxon>
        <taxon>Pentapetalae</taxon>
        <taxon>rosids</taxon>
        <taxon>fabids</taxon>
        <taxon>Fabales</taxon>
        <taxon>Fabaceae</taxon>
        <taxon>Papilionoideae</taxon>
        <taxon>50 kb inversion clade</taxon>
        <taxon>NPAAA clade</taxon>
        <taxon>indigoferoid/millettioid clade</taxon>
        <taxon>Phaseoleae</taxon>
        <taxon>Flemingia</taxon>
    </lineage>
</organism>
<dbReference type="PROSITE" id="PS50006">
    <property type="entry name" value="FHA_DOMAIN"/>
    <property type="match status" value="1"/>
</dbReference>
<keyword evidence="2" id="KW-0378">Hydrolase</keyword>
<feature type="site" description="Interaction with DNA" evidence="5">
    <location>
        <position position="818"/>
    </location>
</feature>
<dbReference type="Pfam" id="PF08797">
    <property type="entry name" value="HIRAN"/>
    <property type="match status" value="1"/>
</dbReference>
<dbReference type="SMART" id="SM00910">
    <property type="entry name" value="HIRAN"/>
    <property type="match status" value="1"/>
</dbReference>
<feature type="compositionally biased region" description="Acidic residues" evidence="6">
    <location>
        <begin position="1126"/>
        <end position="1138"/>
    </location>
</feature>
<feature type="compositionally biased region" description="Polar residues" evidence="6">
    <location>
        <begin position="1034"/>
        <end position="1045"/>
    </location>
</feature>
<keyword evidence="9" id="KW-1185">Reference proteome</keyword>
<evidence type="ECO:0000259" key="7">
    <source>
        <dbReference type="PROSITE" id="PS50006"/>
    </source>
</evidence>
<dbReference type="InterPro" id="IPR014905">
    <property type="entry name" value="HIRAN"/>
</dbReference>
<feature type="region of interest" description="Disordered" evidence="6">
    <location>
        <begin position="983"/>
        <end position="1121"/>
    </location>
</feature>
<feature type="compositionally biased region" description="Polar residues" evidence="6">
    <location>
        <begin position="1084"/>
        <end position="1094"/>
    </location>
</feature>
<dbReference type="AlphaFoldDB" id="A0ABD1N452"/>
<feature type="active site" description="Proton donor/acceptor" evidence="3">
    <location>
        <position position="790"/>
    </location>
</feature>
<accession>A0ABD1N452</accession>
<protein>
    <recommendedName>
        <fullName evidence="7">FHA domain-containing protein</fullName>
    </recommendedName>
</protein>
<feature type="binding site" evidence="4">
    <location>
        <position position="388"/>
    </location>
    <ligand>
        <name>substrate</name>
    </ligand>
</feature>
<comment type="caution">
    <text evidence="8">The sequence shown here is derived from an EMBL/GenBank/DDBJ whole genome shotgun (WGS) entry which is preliminary data.</text>
</comment>
<dbReference type="Pfam" id="PF03470">
    <property type="entry name" value="zf-XS"/>
    <property type="match status" value="1"/>
</dbReference>
<gene>
    <name evidence="8" type="ORF">Fmac_004131</name>
</gene>
<dbReference type="GO" id="GO:0016787">
    <property type="term" value="F:hydrolase activity"/>
    <property type="evidence" value="ECO:0007669"/>
    <property type="project" value="UniProtKB-KW"/>
</dbReference>
<dbReference type="InterPro" id="IPR010347">
    <property type="entry name" value="Tdp1"/>
</dbReference>